<evidence type="ECO:0000313" key="4">
    <source>
        <dbReference type="EMBL" id="CAE0836494.1"/>
    </source>
</evidence>
<dbReference type="InterPro" id="IPR002634">
    <property type="entry name" value="BolA"/>
</dbReference>
<keyword evidence="3" id="KW-0472">Membrane</keyword>
<protein>
    <recommendedName>
        <fullName evidence="5">BolA-like protein</fullName>
    </recommendedName>
</protein>
<dbReference type="AlphaFoldDB" id="A0A7S4GGR1"/>
<keyword evidence="3" id="KW-1133">Transmembrane helix</keyword>
<dbReference type="EMBL" id="HBJA01138920">
    <property type="protein sequence ID" value="CAE0836494.1"/>
    <property type="molecule type" value="Transcribed_RNA"/>
</dbReference>
<feature type="transmembrane region" description="Helical" evidence="3">
    <location>
        <begin position="18"/>
        <end position="35"/>
    </location>
</feature>
<evidence type="ECO:0000256" key="2">
    <source>
        <dbReference type="RuleBase" id="RU003860"/>
    </source>
</evidence>
<evidence type="ECO:0000256" key="3">
    <source>
        <dbReference type="SAM" id="Phobius"/>
    </source>
</evidence>
<accession>A0A7S4GGR1</accession>
<name>A0A7S4GGR1_9EUGL</name>
<dbReference type="PANTHER" id="PTHR46229">
    <property type="entry name" value="BOLA TRANSCRIPTION REGULATOR"/>
    <property type="match status" value="1"/>
</dbReference>
<comment type="similarity">
    <text evidence="1 2">Belongs to the BolA/IbaG family.</text>
</comment>
<evidence type="ECO:0008006" key="5">
    <source>
        <dbReference type="Google" id="ProtNLM"/>
    </source>
</evidence>
<dbReference type="Gene3D" id="3.10.20.90">
    <property type="entry name" value="Phosphatidylinositol 3-kinase Catalytic Subunit, Chain A, domain 1"/>
    <property type="match status" value="1"/>
</dbReference>
<dbReference type="PANTHER" id="PTHR46229:SF2">
    <property type="entry name" value="BOLA-LIKE PROTEIN 1"/>
    <property type="match status" value="1"/>
</dbReference>
<sequence>MEMTYNKPATFLSSHGEVFLGVMLGSIVGVVLYLTTSSSHVSQYLPIQAAPHARPVWQVAPRAWGTDTISAKPPAVSAPLGATTSPQGPTTLRKIMEDKLFETLSPVCCEVIDESGDHGSPPGTESHFKVVVVSDAFEGKRIVQRHKMVNAIFEDAFKVGLHALTITTKTPEEWTASGGVVPESPRCQGHG</sequence>
<proteinExistence type="inferred from homology"/>
<dbReference type="InterPro" id="IPR050961">
    <property type="entry name" value="BolA/IbaG_stress_morph_reg"/>
</dbReference>
<organism evidence="4">
    <name type="scientific">Eutreptiella gymnastica</name>
    <dbReference type="NCBI Taxonomy" id="73025"/>
    <lineage>
        <taxon>Eukaryota</taxon>
        <taxon>Discoba</taxon>
        <taxon>Euglenozoa</taxon>
        <taxon>Euglenida</taxon>
        <taxon>Spirocuta</taxon>
        <taxon>Euglenophyceae</taxon>
        <taxon>Eutreptiales</taxon>
        <taxon>Eutreptiaceae</taxon>
        <taxon>Eutreptiella</taxon>
    </lineage>
</organism>
<dbReference type="InterPro" id="IPR036065">
    <property type="entry name" value="BolA-like_sf"/>
</dbReference>
<keyword evidence="3" id="KW-0812">Transmembrane</keyword>
<evidence type="ECO:0000256" key="1">
    <source>
        <dbReference type="ARBA" id="ARBA00005578"/>
    </source>
</evidence>
<gene>
    <name evidence="4" type="ORF">EGYM00163_LOCUS47858</name>
</gene>
<reference evidence="4" key="1">
    <citation type="submission" date="2021-01" db="EMBL/GenBank/DDBJ databases">
        <authorList>
            <person name="Corre E."/>
            <person name="Pelletier E."/>
            <person name="Niang G."/>
            <person name="Scheremetjew M."/>
            <person name="Finn R."/>
            <person name="Kale V."/>
            <person name="Holt S."/>
            <person name="Cochrane G."/>
            <person name="Meng A."/>
            <person name="Brown T."/>
            <person name="Cohen L."/>
        </authorList>
    </citation>
    <scope>NUCLEOTIDE SEQUENCE</scope>
    <source>
        <strain evidence="4">CCMP1594</strain>
    </source>
</reference>
<dbReference type="Pfam" id="PF01722">
    <property type="entry name" value="BolA"/>
    <property type="match status" value="1"/>
</dbReference>
<dbReference type="SUPFAM" id="SSF82657">
    <property type="entry name" value="BolA-like"/>
    <property type="match status" value="1"/>
</dbReference>